<accession>A0A1G7E434</accession>
<dbReference type="EMBL" id="FNAP01000008">
    <property type="protein sequence ID" value="SDE58478.1"/>
    <property type="molecule type" value="Genomic_DNA"/>
</dbReference>
<sequence length="208" mass="21166">MGALAAALAWHEPLLGQTSIVLDALGRWAPVPLGGVAAVCLWRARRPRRPGRLTPGQAGIILVGTVVGAAVLGALDGPLERSEGEAPATPTGVIGPPSDPQVREAARRAAARLQDPAVRAADAAIARHCEGLGPTDAAERLDCVLSFIPVRPALEAALRGRAGNTALADHLVACAGVSPGTRSTAGDPPWDPARDCAPWPAPAEGDPD</sequence>
<reference evidence="2 3" key="1">
    <citation type="submission" date="2016-10" db="EMBL/GenBank/DDBJ databases">
        <authorList>
            <person name="de Groot N.N."/>
        </authorList>
    </citation>
    <scope>NUCLEOTIDE SEQUENCE [LARGE SCALE GENOMIC DNA]</scope>
    <source>
        <strain evidence="2 3">ATCC 700224</strain>
    </source>
</reference>
<evidence type="ECO:0000313" key="2">
    <source>
        <dbReference type="EMBL" id="SDE58478.1"/>
    </source>
</evidence>
<keyword evidence="3" id="KW-1185">Reference proteome</keyword>
<dbReference type="Proteomes" id="UP000199412">
    <property type="component" value="Unassembled WGS sequence"/>
</dbReference>
<evidence type="ECO:0000313" key="3">
    <source>
        <dbReference type="Proteomes" id="UP000199412"/>
    </source>
</evidence>
<dbReference type="AlphaFoldDB" id="A0A1G7E434"/>
<evidence type="ECO:0000256" key="1">
    <source>
        <dbReference type="SAM" id="MobiDB-lite"/>
    </source>
</evidence>
<organism evidence="2 3">
    <name type="scientific">Rhodospira trueperi</name>
    <dbReference type="NCBI Taxonomy" id="69960"/>
    <lineage>
        <taxon>Bacteria</taxon>
        <taxon>Pseudomonadati</taxon>
        <taxon>Pseudomonadota</taxon>
        <taxon>Alphaproteobacteria</taxon>
        <taxon>Rhodospirillales</taxon>
        <taxon>Rhodospirillaceae</taxon>
        <taxon>Rhodospira</taxon>
    </lineage>
</organism>
<feature type="region of interest" description="Disordered" evidence="1">
    <location>
        <begin position="179"/>
        <end position="208"/>
    </location>
</feature>
<gene>
    <name evidence="2" type="ORF">SAMN05421720_108165</name>
</gene>
<name>A0A1G7E434_9PROT</name>
<protein>
    <submittedName>
        <fullName evidence="2">Uncharacterized protein</fullName>
    </submittedName>
</protein>
<proteinExistence type="predicted"/>
<feature type="region of interest" description="Disordered" evidence="1">
    <location>
        <begin position="80"/>
        <end position="103"/>
    </location>
</feature>